<comment type="caution">
    <text evidence="1">The sequence shown here is derived from an EMBL/GenBank/DDBJ whole genome shotgun (WGS) entry which is preliminary data.</text>
</comment>
<protein>
    <submittedName>
        <fullName evidence="1">Uncharacterized protein</fullName>
    </submittedName>
</protein>
<name>A0A9P5YMZ1_9AGAR</name>
<dbReference type="EMBL" id="MU155661">
    <property type="protein sequence ID" value="KAF9471570.1"/>
    <property type="molecule type" value="Genomic_DNA"/>
</dbReference>
<dbReference type="AlphaFoldDB" id="A0A9P5YMZ1"/>
<organism evidence="1 2">
    <name type="scientific">Pholiota conissans</name>
    <dbReference type="NCBI Taxonomy" id="109636"/>
    <lineage>
        <taxon>Eukaryota</taxon>
        <taxon>Fungi</taxon>
        <taxon>Dikarya</taxon>
        <taxon>Basidiomycota</taxon>
        <taxon>Agaricomycotina</taxon>
        <taxon>Agaricomycetes</taxon>
        <taxon>Agaricomycetidae</taxon>
        <taxon>Agaricales</taxon>
        <taxon>Agaricineae</taxon>
        <taxon>Strophariaceae</taxon>
        <taxon>Pholiota</taxon>
    </lineage>
</organism>
<reference evidence="1" key="1">
    <citation type="submission" date="2020-11" db="EMBL/GenBank/DDBJ databases">
        <authorList>
            <consortium name="DOE Joint Genome Institute"/>
            <person name="Ahrendt S."/>
            <person name="Riley R."/>
            <person name="Andreopoulos W."/>
            <person name="Labutti K."/>
            <person name="Pangilinan J."/>
            <person name="Ruiz-Duenas F.J."/>
            <person name="Barrasa J.M."/>
            <person name="Sanchez-Garcia M."/>
            <person name="Camarero S."/>
            <person name="Miyauchi S."/>
            <person name="Serrano A."/>
            <person name="Linde D."/>
            <person name="Babiker R."/>
            <person name="Drula E."/>
            <person name="Ayuso-Fernandez I."/>
            <person name="Pacheco R."/>
            <person name="Padilla G."/>
            <person name="Ferreira P."/>
            <person name="Barriuso J."/>
            <person name="Kellner H."/>
            <person name="Castanera R."/>
            <person name="Alfaro M."/>
            <person name="Ramirez L."/>
            <person name="Pisabarro A.G."/>
            <person name="Kuo A."/>
            <person name="Tritt A."/>
            <person name="Lipzen A."/>
            <person name="He G."/>
            <person name="Yan M."/>
            <person name="Ng V."/>
            <person name="Cullen D."/>
            <person name="Martin F."/>
            <person name="Rosso M.-N."/>
            <person name="Henrissat B."/>
            <person name="Hibbett D."/>
            <person name="Martinez A.T."/>
            <person name="Grigoriev I.V."/>
        </authorList>
    </citation>
    <scope>NUCLEOTIDE SEQUENCE</scope>
    <source>
        <strain evidence="1">CIRM-BRFM 674</strain>
    </source>
</reference>
<accession>A0A9P5YMZ1</accession>
<dbReference type="Proteomes" id="UP000807469">
    <property type="component" value="Unassembled WGS sequence"/>
</dbReference>
<keyword evidence="2" id="KW-1185">Reference proteome</keyword>
<evidence type="ECO:0000313" key="1">
    <source>
        <dbReference type="EMBL" id="KAF9471570.1"/>
    </source>
</evidence>
<sequence length="127" mass="13832">MVATAATCILSIGPAYDGYVFKTTTVATTKEIDVISSIMHTLLTPDRHVWVGLSQSISYFKVLDVPFFHQGSETCITTNSMSTVYFNIWNSQQGSAAKLLINKTLLFGKKAHFIHATAANPSSPLCT</sequence>
<proteinExistence type="predicted"/>
<evidence type="ECO:0000313" key="2">
    <source>
        <dbReference type="Proteomes" id="UP000807469"/>
    </source>
</evidence>
<dbReference type="OrthoDB" id="2997340at2759"/>
<gene>
    <name evidence="1" type="ORF">BDN70DRAFT_938852</name>
</gene>